<dbReference type="InterPro" id="IPR028098">
    <property type="entry name" value="Glyco_trans_4-like_N"/>
</dbReference>
<accession>A0A955EFS0</accession>
<evidence type="ECO:0000259" key="2">
    <source>
        <dbReference type="Pfam" id="PF13439"/>
    </source>
</evidence>
<name>A0A955EFS0_UNCKA</name>
<dbReference type="PANTHER" id="PTHR45947">
    <property type="entry name" value="SULFOQUINOVOSYL TRANSFERASE SQD2"/>
    <property type="match status" value="1"/>
</dbReference>
<dbReference type="EMBL" id="JAGQNX010000128">
    <property type="protein sequence ID" value="MCA9308648.1"/>
    <property type="molecule type" value="Genomic_DNA"/>
</dbReference>
<dbReference type="AlphaFoldDB" id="A0A955EFS0"/>
<dbReference type="InterPro" id="IPR001296">
    <property type="entry name" value="Glyco_trans_1"/>
</dbReference>
<dbReference type="CDD" id="cd03801">
    <property type="entry name" value="GT4_PimA-like"/>
    <property type="match status" value="1"/>
</dbReference>
<gene>
    <name evidence="3" type="ORF">KC980_03995</name>
</gene>
<dbReference type="Gene3D" id="3.40.50.2000">
    <property type="entry name" value="Glycogen Phosphorylase B"/>
    <property type="match status" value="2"/>
</dbReference>
<reference evidence="3" key="1">
    <citation type="submission" date="2020-04" db="EMBL/GenBank/DDBJ databases">
        <authorList>
            <person name="Zhang T."/>
        </authorList>
    </citation>
    <scope>NUCLEOTIDE SEQUENCE</scope>
    <source>
        <strain evidence="3">HKST-UBA79</strain>
    </source>
</reference>
<dbReference type="Pfam" id="PF00534">
    <property type="entry name" value="Glycos_transf_1"/>
    <property type="match status" value="1"/>
</dbReference>
<dbReference type="SUPFAM" id="SSF53756">
    <property type="entry name" value="UDP-Glycosyltransferase/glycogen phosphorylase"/>
    <property type="match status" value="1"/>
</dbReference>
<evidence type="ECO:0000313" key="3">
    <source>
        <dbReference type="EMBL" id="MCA9308648.1"/>
    </source>
</evidence>
<evidence type="ECO:0000259" key="1">
    <source>
        <dbReference type="Pfam" id="PF00534"/>
    </source>
</evidence>
<comment type="caution">
    <text evidence="3">The sequence shown here is derived from an EMBL/GenBank/DDBJ whole genome shotgun (WGS) entry which is preliminary data.</text>
</comment>
<dbReference type="PANTHER" id="PTHR45947:SF3">
    <property type="entry name" value="SULFOQUINOVOSYL TRANSFERASE SQD2"/>
    <property type="match status" value="1"/>
</dbReference>
<dbReference type="GO" id="GO:0016757">
    <property type="term" value="F:glycosyltransferase activity"/>
    <property type="evidence" value="ECO:0007669"/>
    <property type="project" value="InterPro"/>
</dbReference>
<organism evidence="3 4">
    <name type="scientific">candidate division WWE3 bacterium</name>
    <dbReference type="NCBI Taxonomy" id="2053526"/>
    <lineage>
        <taxon>Bacteria</taxon>
        <taxon>Katanobacteria</taxon>
    </lineage>
</organism>
<dbReference type="InterPro" id="IPR050194">
    <property type="entry name" value="Glycosyltransferase_grp1"/>
</dbReference>
<evidence type="ECO:0000313" key="4">
    <source>
        <dbReference type="Proteomes" id="UP000740557"/>
    </source>
</evidence>
<protein>
    <submittedName>
        <fullName evidence="3">Glycosyltransferase family 4 protein</fullName>
    </submittedName>
</protein>
<dbReference type="Proteomes" id="UP000740557">
    <property type="component" value="Unassembled WGS sequence"/>
</dbReference>
<feature type="domain" description="Glycosyltransferase subfamily 4-like N-terminal" evidence="2">
    <location>
        <begin position="16"/>
        <end position="202"/>
    </location>
</feature>
<reference evidence="3" key="2">
    <citation type="journal article" date="2021" name="Microbiome">
        <title>Successional dynamics and alternative stable states in a saline activated sludge microbial community over 9 years.</title>
        <authorList>
            <person name="Wang Y."/>
            <person name="Ye J."/>
            <person name="Ju F."/>
            <person name="Liu L."/>
            <person name="Boyd J.A."/>
            <person name="Deng Y."/>
            <person name="Parks D.H."/>
            <person name="Jiang X."/>
            <person name="Yin X."/>
            <person name="Woodcroft B.J."/>
            <person name="Tyson G.W."/>
            <person name="Hugenholtz P."/>
            <person name="Polz M.F."/>
            <person name="Zhang T."/>
        </authorList>
    </citation>
    <scope>NUCLEOTIDE SEQUENCE</scope>
    <source>
        <strain evidence="3">HKST-UBA79</strain>
    </source>
</reference>
<proteinExistence type="predicted"/>
<dbReference type="Pfam" id="PF13439">
    <property type="entry name" value="Glyco_transf_4"/>
    <property type="match status" value="1"/>
</dbReference>
<feature type="domain" description="Glycosyl transferase family 1" evidence="1">
    <location>
        <begin position="211"/>
        <end position="369"/>
    </location>
</feature>
<sequence length="393" mass="43931">MRIAIFTKRTVFHDGFGGLETHTTVLAEELTKRGYSVVVFAPQYKLSYQSKVQNGVTYRFVPSVYRMLFKNSSDNWYSASQQAFKLEHANEKFALVISQSSAGVGIIDNRDYFKVPVLSIAHGSILSEYKTRLLSVASVKDTAYLLKDILFVLINYFGRQRDFILGSSHVVAVSNAVKNSVIDETFVSEDNITVIHNGIDPSVFANITSKKETSSLTLVFIGRLEYVKGVHVLLKALYALQNSFVKLLIIGDGPYRSYLENYVTSRNLSEQVTFKGKLSHVEAMQTLLDADVYVLPTLRVEGFPMTLPEAMFARLPLIVSDLGGNKEAIEEGKNGYIVPAGDVPALIEKINSFVDNRNLVISMGDYSYKKASSEFSIDEMLNSYIEIIKKITK</sequence>